<keyword evidence="2" id="KW-1185">Reference proteome</keyword>
<proteinExistence type="predicted"/>
<reference evidence="2" key="1">
    <citation type="journal article" date="2019" name="Int. J. Syst. Evol. Microbiol.">
        <title>The Global Catalogue of Microorganisms (GCM) 10K type strain sequencing project: providing services to taxonomists for standard genome sequencing and annotation.</title>
        <authorList>
            <consortium name="The Broad Institute Genomics Platform"/>
            <consortium name="The Broad Institute Genome Sequencing Center for Infectious Disease"/>
            <person name="Wu L."/>
            <person name="Ma J."/>
        </authorList>
    </citation>
    <scope>NUCLEOTIDE SEQUENCE [LARGE SCALE GENOMIC DNA]</scope>
    <source>
        <strain evidence="2">CCUG 54939</strain>
    </source>
</reference>
<name>A0ABV8CK72_9GAMM</name>
<gene>
    <name evidence="1" type="ORF">ACFOSS_03510</name>
</gene>
<accession>A0ABV8CK72</accession>
<comment type="caution">
    <text evidence="1">The sequence shown here is derived from an EMBL/GenBank/DDBJ whole genome shotgun (WGS) entry which is preliminary data.</text>
</comment>
<evidence type="ECO:0000313" key="1">
    <source>
        <dbReference type="EMBL" id="MFC3912536.1"/>
    </source>
</evidence>
<dbReference type="RefSeq" id="WP_377150664.1">
    <property type="nucleotide sequence ID" value="NZ_JBHSAF010000002.1"/>
</dbReference>
<evidence type="ECO:0000313" key="2">
    <source>
        <dbReference type="Proteomes" id="UP001595692"/>
    </source>
</evidence>
<organism evidence="1 2">
    <name type="scientific">Pseudaeromonas sharmana</name>
    <dbReference type="NCBI Taxonomy" id="328412"/>
    <lineage>
        <taxon>Bacteria</taxon>
        <taxon>Pseudomonadati</taxon>
        <taxon>Pseudomonadota</taxon>
        <taxon>Gammaproteobacteria</taxon>
        <taxon>Aeromonadales</taxon>
        <taxon>Aeromonadaceae</taxon>
        <taxon>Pseudaeromonas</taxon>
    </lineage>
</organism>
<dbReference type="EMBL" id="JBHSAF010000002">
    <property type="protein sequence ID" value="MFC3912536.1"/>
    <property type="molecule type" value="Genomic_DNA"/>
</dbReference>
<dbReference type="InterPro" id="IPR021284">
    <property type="entry name" value="DUF2750"/>
</dbReference>
<dbReference type="Pfam" id="PF11042">
    <property type="entry name" value="DUF2750"/>
    <property type="match status" value="1"/>
</dbReference>
<dbReference type="Proteomes" id="UP001595692">
    <property type="component" value="Unassembled WGS sequence"/>
</dbReference>
<protein>
    <submittedName>
        <fullName evidence="1">DUF2750 domain-containing protein</fullName>
    </submittedName>
</protein>
<sequence>MSYELTETERNAALQLDADYRHDHFISKVARHGLIWVLKGDKGLLLLESEDEVCLPLWPHASYAADWAKDELADYAPQSITLPVWLEHWASGLEKDNVAVAVFPLPDAAGIVEDASELADALQAKLDAEEQ</sequence>